<accession>X0SJ45</accession>
<organism evidence="1">
    <name type="scientific">marine sediment metagenome</name>
    <dbReference type="NCBI Taxonomy" id="412755"/>
    <lineage>
        <taxon>unclassified sequences</taxon>
        <taxon>metagenomes</taxon>
        <taxon>ecological metagenomes</taxon>
    </lineage>
</organism>
<proteinExistence type="predicted"/>
<reference evidence="1" key="1">
    <citation type="journal article" date="2014" name="Front. Microbiol.">
        <title>High frequency of phylogenetically diverse reductive dehalogenase-homologous genes in deep subseafloor sedimentary metagenomes.</title>
        <authorList>
            <person name="Kawai M."/>
            <person name="Futagami T."/>
            <person name="Toyoda A."/>
            <person name="Takaki Y."/>
            <person name="Nishi S."/>
            <person name="Hori S."/>
            <person name="Arai W."/>
            <person name="Tsubouchi T."/>
            <person name="Morono Y."/>
            <person name="Uchiyama I."/>
            <person name="Ito T."/>
            <person name="Fujiyama A."/>
            <person name="Inagaki F."/>
            <person name="Takami H."/>
        </authorList>
    </citation>
    <scope>NUCLEOTIDE SEQUENCE</scope>
    <source>
        <strain evidence="1">Expedition CK06-06</strain>
    </source>
</reference>
<gene>
    <name evidence="1" type="ORF">S01H1_18502</name>
</gene>
<dbReference type="EMBL" id="BARS01009896">
    <property type="protein sequence ID" value="GAF81103.1"/>
    <property type="molecule type" value="Genomic_DNA"/>
</dbReference>
<sequence>MNNVNVMEIENFISSIGKDSLQDKKHKAITGHSGLEDGKPRFVSAVEYREGKVTLNTGPPPFTGGWGTSPDLIQYCLYGLAVRNAQQFSASGRSAWMI</sequence>
<comment type="caution">
    <text evidence="1">The sequence shown here is derived from an EMBL/GenBank/DDBJ whole genome shotgun (WGS) entry which is preliminary data.</text>
</comment>
<dbReference type="AlphaFoldDB" id="X0SJ45"/>
<evidence type="ECO:0000313" key="1">
    <source>
        <dbReference type="EMBL" id="GAF81103.1"/>
    </source>
</evidence>
<name>X0SJ45_9ZZZZ</name>
<protein>
    <submittedName>
        <fullName evidence="1">Uncharacterized protein</fullName>
    </submittedName>
</protein>